<keyword evidence="1" id="KW-0472">Membrane</keyword>
<evidence type="ECO:0000313" key="4">
    <source>
        <dbReference type="EMBL" id="QJA71069.1"/>
    </source>
</evidence>
<dbReference type="AlphaFoldDB" id="A0A6H1ZGW9"/>
<organism evidence="2">
    <name type="scientific">viral metagenome</name>
    <dbReference type="NCBI Taxonomy" id="1070528"/>
    <lineage>
        <taxon>unclassified sequences</taxon>
        <taxon>metagenomes</taxon>
        <taxon>organismal metagenomes</taxon>
    </lineage>
</organism>
<gene>
    <name evidence="4" type="ORF">MM415A03392_0002</name>
    <name evidence="3" type="ORF">MM415B01016_0022</name>
    <name evidence="2" type="ORF">TM448A00494_0018</name>
</gene>
<name>A0A6H1ZGW9_9ZZZZ</name>
<accession>A0A6H1ZGW9</accession>
<feature type="transmembrane region" description="Helical" evidence="1">
    <location>
        <begin position="27"/>
        <end position="49"/>
    </location>
</feature>
<keyword evidence="1" id="KW-1133">Transmembrane helix</keyword>
<protein>
    <submittedName>
        <fullName evidence="2">Uncharacterized protein</fullName>
    </submittedName>
</protein>
<dbReference type="EMBL" id="MT141426">
    <property type="protein sequence ID" value="QJA60953.1"/>
    <property type="molecule type" value="Genomic_DNA"/>
</dbReference>
<dbReference type="EMBL" id="MT144018">
    <property type="protein sequence ID" value="QJA46671.1"/>
    <property type="molecule type" value="Genomic_DNA"/>
</dbReference>
<reference evidence="2" key="1">
    <citation type="submission" date="2020-03" db="EMBL/GenBank/DDBJ databases">
        <title>The deep terrestrial virosphere.</title>
        <authorList>
            <person name="Holmfeldt K."/>
            <person name="Nilsson E."/>
            <person name="Simone D."/>
            <person name="Lopez-Fernandez M."/>
            <person name="Wu X."/>
            <person name="de Brujin I."/>
            <person name="Lundin D."/>
            <person name="Andersson A."/>
            <person name="Bertilsson S."/>
            <person name="Dopson M."/>
        </authorList>
    </citation>
    <scope>NUCLEOTIDE SEQUENCE</scope>
    <source>
        <strain evidence="4">MM415A03392</strain>
        <strain evidence="3">MM415B01016</strain>
        <strain evidence="2">TM448A00494</strain>
    </source>
</reference>
<proteinExistence type="predicted"/>
<keyword evidence="1" id="KW-0812">Transmembrane</keyword>
<evidence type="ECO:0000256" key="1">
    <source>
        <dbReference type="SAM" id="Phobius"/>
    </source>
</evidence>
<evidence type="ECO:0000313" key="3">
    <source>
        <dbReference type="EMBL" id="QJA60953.1"/>
    </source>
</evidence>
<dbReference type="EMBL" id="MT141844">
    <property type="protein sequence ID" value="QJA71069.1"/>
    <property type="molecule type" value="Genomic_DNA"/>
</dbReference>
<evidence type="ECO:0000313" key="2">
    <source>
        <dbReference type="EMBL" id="QJA46671.1"/>
    </source>
</evidence>
<sequence>MGESGYVPAMSYDHFRPPAHFSPLGRMAFQALCWVTFIVAMALFSYFVLPLVYRYVSLPLGDWGYEVVRSWTGEPYKPR</sequence>